<dbReference type="Proteomes" id="UP000186058">
    <property type="component" value="Unassembled WGS sequence"/>
</dbReference>
<protein>
    <submittedName>
        <fullName evidence="1">Uncharacterized protein</fullName>
    </submittedName>
</protein>
<comment type="caution">
    <text evidence="1">The sequence shown here is derived from an EMBL/GenBank/DDBJ whole genome shotgun (WGS) entry which is preliminary data.</text>
</comment>
<sequence>MLVLYSYIDRTWELDHEIRESLVEKGSLIQLIWLMKCPMWEKVSLILLKTPYGMIKHELGVQNPTKTFCHRVPAHLVILIPLRFSP</sequence>
<proteinExistence type="predicted"/>
<name>A0ABX3EN01_9BACL</name>
<reference evidence="1 2" key="1">
    <citation type="submission" date="2016-03" db="EMBL/GenBank/DDBJ databases">
        <authorList>
            <person name="Sant'Anna F.H."/>
            <person name="Ambrosini A."/>
            <person name="Souza R."/>
            <person name="Bach E."/>
            <person name="Fernandes G."/>
            <person name="Balsanelli E."/>
            <person name="Baura V.A."/>
            <person name="Souza E.M."/>
            <person name="Passaglia L."/>
        </authorList>
    </citation>
    <scope>NUCLEOTIDE SEQUENCE [LARGE SCALE GENOMIC DNA]</scope>
    <source>
        <strain evidence="1 2">P26E</strain>
    </source>
</reference>
<keyword evidence="2" id="KW-1185">Reference proteome</keyword>
<organism evidence="1 2">
    <name type="scientific">Paenibacillus helianthi</name>
    <dbReference type="NCBI Taxonomy" id="1349432"/>
    <lineage>
        <taxon>Bacteria</taxon>
        <taxon>Bacillati</taxon>
        <taxon>Bacillota</taxon>
        <taxon>Bacilli</taxon>
        <taxon>Bacillales</taxon>
        <taxon>Paenibacillaceae</taxon>
        <taxon>Paenibacillus</taxon>
    </lineage>
</organism>
<evidence type="ECO:0000313" key="1">
    <source>
        <dbReference type="EMBL" id="OKP86468.1"/>
    </source>
</evidence>
<dbReference type="EMBL" id="LVWI01000038">
    <property type="protein sequence ID" value="OKP86468.1"/>
    <property type="molecule type" value="Genomic_DNA"/>
</dbReference>
<gene>
    <name evidence="1" type="ORF">A3844_13065</name>
</gene>
<accession>A0ABX3EN01</accession>
<evidence type="ECO:0000313" key="2">
    <source>
        <dbReference type="Proteomes" id="UP000186058"/>
    </source>
</evidence>